<accession>A0A8C8UE52</accession>
<reference evidence="3 4" key="1">
    <citation type="submission" date="2018-10" db="EMBL/GenBank/DDBJ databases">
        <title>Improved assembly of the deer mouse Peromyscus maniculatus genome.</title>
        <authorList>
            <person name="Lassance J.-M."/>
            <person name="Hoekstra H.E."/>
        </authorList>
    </citation>
    <scope>NUCLEOTIDE SEQUENCE [LARGE SCALE GENOMIC DNA]</scope>
</reference>
<dbReference type="Ensembl" id="ENSPEMT00000034603.1">
    <property type="protein sequence ID" value="ENSPEMP00000029988.1"/>
    <property type="gene ID" value="ENSPEMG00000026127.1"/>
</dbReference>
<evidence type="ECO:0000313" key="4">
    <source>
        <dbReference type="Proteomes" id="UP000694547"/>
    </source>
</evidence>
<proteinExistence type="predicted"/>
<keyword evidence="4" id="KW-1185">Reference proteome</keyword>
<keyword evidence="1" id="KW-0812">Transmembrane</keyword>
<dbReference type="Proteomes" id="UP000694547">
    <property type="component" value="Chromosome 23"/>
</dbReference>
<evidence type="ECO:0000313" key="3">
    <source>
        <dbReference type="Ensembl" id="ENSPEMP00000029988.1"/>
    </source>
</evidence>
<dbReference type="AlphaFoldDB" id="A0A8C8UE52"/>
<sequence>MSPSLLLSDLFLSSFPPLLLLTFSYVCTTNLGHPPPPTALIPPPTDSLHFTKPPAYFRGFYLIRVGGFACCYPLSLIRISLMNMVSCKLLSFFFFFFL</sequence>
<name>A0A8C8UE52_PERMB</name>
<reference evidence="3" key="2">
    <citation type="submission" date="2025-08" db="UniProtKB">
        <authorList>
            <consortium name="Ensembl"/>
        </authorList>
    </citation>
    <scope>IDENTIFICATION</scope>
</reference>
<evidence type="ECO:0008006" key="5">
    <source>
        <dbReference type="Google" id="ProtNLM"/>
    </source>
</evidence>
<protein>
    <recommendedName>
        <fullName evidence="5">Secreted protein</fullName>
    </recommendedName>
</protein>
<feature type="chain" id="PRO_5034838487" description="Secreted protein" evidence="2">
    <location>
        <begin position="33"/>
        <end position="98"/>
    </location>
</feature>
<keyword evidence="2" id="KW-0732">Signal</keyword>
<evidence type="ECO:0000256" key="2">
    <source>
        <dbReference type="SAM" id="SignalP"/>
    </source>
</evidence>
<evidence type="ECO:0000256" key="1">
    <source>
        <dbReference type="SAM" id="Phobius"/>
    </source>
</evidence>
<feature type="transmembrane region" description="Helical" evidence="1">
    <location>
        <begin position="55"/>
        <end position="74"/>
    </location>
</feature>
<keyword evidence="1" id="KW-1133">Transmembrane helix</keyword>
<feature type="signal peptide" evidence="2">
    <location>
        <begin position="1"/>
        <end position="32"/>
    </location>
</feature>
<keyword evidence="1" id="KW-0472">Membrane</keyword>
<organism evidence="3 4">
    <name type="scientific">Peromyscus maniculatus bairdii</name>
    <name type="common">Prairie deer mouse</name>
    <dbReference type="NCBI Taxonomy" id="230844"/>
    <lineage>
        <taxon>Eukaryota</taxon>
        <taxon>Metazoa</taxon>
        <taxon>Chordata</taxon>
        <taxon>Craniata</taxon>
        <taxon>Vertebrata</taxon>
        <taxon>Euteleostomi</taxon>
        <taxon>Mammalia</taxon>
        <taxon>Eutheria</taxon>
        <taxon>Euarchontoglires</taxon>
        <taxon>Glires</taxon>
        <taxon>Rodentia</taxon>
        <taxon>Myomorpha</taxon>
        <taxon>Muroidea</taxon>
        <taxon>Cricetidae</taxon>
        <taxon>Neotominae</taxon>
        <taxon>Peromyscus</taxon>
    </lineage>
</organism>
<reference evidence="3" key="3">
    <citation type="submission" date="2025-09" db="UniProtKB">
        <authorList>
            <consortium name="Ensembl"/>
        </authorList>
    </citation>
    <scope>IDENTIFICATION</scope>
</reference>